<protein>
    <submittedName>
        <fullName evidence="5">DNA polymerase delta small subunit (DPOD2)</fullName>
    </submittedName>
</protein>
<dbReference type="KEGG" id="vnx:VNE69_03110"/>
<evidence type="ECO:0000256" key="2">
    <source>
        <dbReference type="ARBA" id="ARBA00022705"/>
    </source>
</evidence>
<dbReference type="Gene3D" id="3.60.21.50">
    <property type="match status" value="1"/>
</dbReference>
<name>A0AAX4JA85_9MICR</name>
<evidence type="ECO:0000259" key="4">
    <source>
        <dbReference type="Pfam" id="PF18018"/>
    </source>
</evidence>
<accession>A0AAX4JA85</accession>
<dbReference type="EMBL" id="CP142728">
    <property type="protein sequence ID" value="WUR02889.1"/>
    <property type="molecule type" value="Genomic_DNA"/>
</dbReference>
<dbReference type="RefSeq" id="XP_065329034.1">
    <property type="nucleotide sequence ID" value="XM_065472962.1"/>
</dbReference>
<dbReference type="Gene3D" id="2.40.50.430">
    <property type="match status" value="1"/>
</dbReference>
<dbReference type="AlphaFoldDB" id="A0AAX4JA85"/>
<dbReference type="GO" id="GO:0043625">
    <property type="term" value="C:delta DNA polymerase complex"/>
    <property type="evidence" value="ECO:0007669"/>
    <property type="project" value="TreeGrafter"/>
</dbReference>
<organism evidence="5 6">
    <name type="scientific">Vairimorpha necatrix</name>
    <dbReference type="NCBI Taxonomy" id="6039"/>
    <lineage>
        <taxon>Eukaryota</taxon>
        <taxon>Fungi</taxon>
        <taxon>Fungi incertae sedis</taxon>
        <taxon>Microsporidia</taxon>
        <taxon>Nosematidae</taxon>
        <taxon>Vairimorpha</taxon>
    </lineage>
</organism>
<evidence type="ECO:0000256" key="1">
    <source>
        <dbReference type="ARBA" id="ARBA00006035"/>
    </source>
</evidence>
<keyword evidence="6" id="KW-1185">Reference proteome</keyword>
<dbReference type="InterPro" id="IPR007185">
    <property type="entry name" value="DNA_pol_a/d/e_bsu"/>
</dbReference>
<keyword evidence="2" id="KW-0235">DNA replication</keyword>
<dbReference type="Pfam" id="PF18018">
    <property type="entry name" value="DNA_pol_D_N"/>
    <property type="match status" value="1"/>
</dbReference>
<proteinExistence type="inferred from homology"/>
<comment type="similarity">
    <text evidence="1">Belongs to the DNA polymerase delta/II small subunit family.</text>
</comment>
<dbReference type="PANTHER" id="PTHR10416:SF0">
    <property type="entry name" value="DNA POLYMERASE DELTA SUBUNIT 2"/>
    <property type="match status" value="1"/>
</dbReference>
<feature type="domain" description="DNA polymerase delta subunit OB-fold" evidence="4">
    <location>
        <begin position="11"/>
        <end position="132"/>
    </location>
</feature>
<dbReference type="GeneID" id="90540706"/>
<dbReference type="PANTHER" id="PTHR10416">
    <property type="entry name" value="DNA POLYMERASE DELTA SUBUNIT 2"/>
    <property type="match status" value="1"/>
</dbReference>
<dbReference type="GO" id="GO:0006271">
    <property type="term" value="P:DNA strand elongation involved in DNA replication"/>
    <property type="evidence" value="ECO:0007669"/>
    <property type="project" value="TreeGrafter"/>
</dbReference>
<evidence type="ECO:0000313" key="5">
    <source>
        <dbReference type="EMBL" id="WUR02889.1"/>
    </source>
</evidence>
<dbReference type="InterPro" id="IPR040663">
    <property type="entry name" value="DNA_pol_D_N"/>
</dbReference>
<reference evidence="5" key="1">
    <citation type="journal article" date="2024" name="BMC Genomics">
        <title>Functional annotation of a divergent genome using sequence and structure-based similarity.</title>
        <authorList>
            <person name="Svedberg D."/>
            <person name="Winiger R.R."/>
            <person name="Berg A."/>
            <person name="Sharma H."/>
            <person name="Tellgren-Roth C."/>
            <person name="Debrunner-Vossbrinck B.A."/>
            <person name="Vossbrinck C.R."/>
            <person name="Barandun J."/>
        </authorList>
    </citation>
    <scope>NUCLEOTIDE SEQUENCE</scope>
    <source>
        <strain evidence="5">Illinois isolate</strain>
    </source>
</reference>
<dbReference type="Proteomes" id="UP001334084">
    <property type="component" value="Chromosome 3"/>
</dbReference>
<dbReference type="InterPro" id="IPR024826">
    <property type="entry name" value="DNA_pol_delta/II_ssu"/>
</dbReference>
<evidence type="ECO:0000259" key="3">
    <source>
        <dbReference type="Pfam" id="PF04042"/>
    </source>
</evidence>
<gene>
    <name evidence="5" type="ORF">VNE69_03110</name>
</gene>
<dbReference type="Pfam" id="PF04042">
    <property type="entry name" value="DNA_pol_E_B"/>
    <property type="match status" value="1"/>
</dbReference>
<dbReference type="GO" id="GO:0003677">
    <property type="term" value="F:DNA binding"/>
    <property type="evidence" value="ECO:0007669"/>
    <property type="project" value="InterPro"/>
</dbReference>
<evidence type="ECO:0000313" key="6">
    <source>
        <dbReference type="Proteomes" id="UP001334084"/>
    </source>
</evidence>
<sequence length="399" mass="46453">MPDFFQDFTKQYNATYKIRLNTLRSLINTSEPIDICNRIHDINIQSGKCLIKGILFISSDLKTTIFDRLNTNEKKLEFKRSTYISNDVKYFVEDETGRIEIVISKNNDNFLCTGMILGFVGIMKSNKFEVENFIFPDKNIKENKNIKNEKNNKVAFLSGLEISKNNNNLTSFKVITDFLLMQEIKELFLIGNLFLDDFEIFKKCIESSNINITIIPEYSDFGCLSYPLLPVHKNLFKKSIISYSNPCIFDFHNKTLSVTSHEIIKDLLKYLNQDIKNLQTEADGYRMHLNEKAIDETHAHLQEFNKNNILKVVRGILDCRLLCPNGPDTLVISPYNKEEVFLIDKFIDFFIIPNCEEFIFEKDEVSGCRVISIPNFKKTNKVLVVDLEDEDYEFIEFTN</sequence>
<feature type="domain" description="DNA polymerase alpha/delta/epsilon subunit B" evidence="3">
    <location>
        <begin position="195"/>
        <end position="359"/>
    </location>
</feature>